<dbReference type="PROSITE" id="PS50297">
    <property type="entry name" value="ANK_REP_REGION"/>
    <property type="match status" value="4"/>
</dbReference>
<evidence type="ECO:0000313" key="6">
    <source>
        <dbReference type="Proteomes" id="UP000274429"/>
    </source>
</evidence>
<dbReference type="OrthoDB" id="1661883at2759"/>
<feature type="repeat" description="ANK" evidence="3">
    <location>
        <begin position="358"/>
        <end position="376"/>
    </location>
</feature>
<reference evidence="7" key="1">
    <citation type="submission" date="2016-04" db="UniProtKB">
        <authorList>
            <consortium name="WormBaseParasite"/>
        </authorList>
    </citation>
    <scope>IDENTIFICATION</scope>
</reference>
<keyword evidence="1" id="KW-0677">Repeat</keyword>
<evidence type="ECO:0000256" key="2">
    <source>
        <dbReference type="ARBA" id="ARBA00023043"/>
    </source>
</evidence>
<evidence type="ECO:0000256" key="1">
    <source>
        <dbReference type="ARBA" id="ARBA00022737"/>
    </source>
</evidence>
<dbReference type="AlphaFoldDB" id="A0A158REH8"/>
<dbReference type="Proteomes" id="UP000274429">
    <property type="component" value="Unassembled WGS sequence"/>
</dbReference>
<feature type="repeat" description="ANK" evidence="3">
    <location>
        <begin position="168"/>
        <end position="200"/>
    </location>
</feature>
<dbReference type="InterPro" id="IPR002110">
    <property type="entry name" value="Ankyrin_rpt"/>
</dbReference>
<feature type="repeat" description="ANK" evidence="3">
    <location>
        <begin position="301"/>
        <end position="323"/>
    </location>
</feature>
<evidence type="ECO:0000256" key="4">
    <source>
        <dbReference type="SAM" id="MobiDB-lite"/>
    </source>
</evidence>
<accession>A0A158REH8</accession>
<dbReference type="PANTHER" id="PTHR24123:SF33">
    <property type="entry name" value="PROTEIN HOS4"/>
    <property type="match status" value="1"/>
</dbReference>
<reference evidence="5 6" key="2">
    <citation type="submission" date="2018-11" db="EMBL/GenBank/DDBJ databases">
        <authorList>
            <consortium name="Pathogen Informatics"/>
        </authorList>
    </citation>
    <scope>NUCLEOTIDE SEQUENCE [LARGE SCALE GENOMIC DNA]</scope>
</reference>
<dbReference type="PROSITE" id="PS50088">
    <property type="entry name" value="ANK_REPEAT"/>
    <property type="match status" value="4"/>
</dbReference>
<dbReference type="Gene3D" id="1.25.40.20">
    <property type="entry name" value="Ankyrin repeat-containing domain"/>
    <property type="match status" value="1"/>
</dbReference>
<dbReference type="EMBL" id="UYWX01020360">
    <property type="protein sequence ID" value="VDM31660.1"/>
    <property type="molecule type" value="Genomic_DNA"/>
</dbReference>
<keyword evidence="6" id="KW-1185">Reference proteome</keyword>
<dbReference type="STRING" id="6205.A0A158REH8"/>
<dbReference type="Pfam" id="PF12796">
    <property type="entry name" value="Ank_2"/>
    <property type="match status" value="2"/>
</dbReference>
<gene>
    <name evidence="5" type="ORF">TTAC_LOCUS7300</name>
</gene>
<feature type="region of interest" description="Disordered" evidence="4">
    <location>
        <begin position="59"/>
        <end position="83"/>
    </location>
</feature>
<dbReference type="SMART" id="SM00248">
    <property type="entry name" value="ANK"/>
    <property type="match status" value="6"/>
</dbReference>
<dbReference type="InterPro" id="IPR036770">
    <property type="entry name" value="Ankyrin_rpt-contain_sf"/>
</dbReference>
<dbReference type="InterPro" id="IPR051165">
    <property type="entry name" value="Multifunctional_ANK_Repeat"/>
</dbReference>
<organism evidence="7">
    <name type="scientific">Hydatigena taeniaeformis</name>
    <name type="common">Feline tapeworm</name>
    <name type="synonym">Taenia taeniaeformis</name>
    <dbReference type="NCBI Taxonomy" id="6205"/>
    <lineage>
        <taxon>Eukaryota</taxon>
        <taxon>Metazoa</taxon>
        <taxon>Spiralia</taxon>
        <taxon>Lophotrochozoa</taxon>
        <taxon>Platyhelminthes</taxon>
        <taxon>Cestoda</taxon>
        <taxon>Eucestoda</taxon>
        <taxon>Cyclophyllidea</taxon>
        <taxon>Taeniidae</taxon>
        <taxon>Hydatigera</taxon>
    </lineage>
</organism>
<dbReference type="PANTHER" id="PTHR24123">
    <property type="entry name" value="ANKYRIN REPEAT-CONTAINING"/>
    <property type="match status" value="1"/>
</dbReference>
<dbReference type="Pfam" id="PF00023">
    <property type="entry name" value="Ank"/>
    <property type="match status" value="1"/>
</dbReference>
<evidence type="ECO:0000256" key="3">
    <source>
        <dbReference type="PROSITE-ProRule" id="PRU00023"/>
    </source>
</evidence>
<feature type="repeat" description="ANK" evidence="3">
    <location>
        <begin position="201"/>
        <end position="233"/>
    </location>
</feature>
<keyword evidence="2 3" id="KW-0040">ANK repeat</keyword>
<protein>
    <submittedName>
        <fullName evidence="7">ANK_REP_REGION domain-containing protein</fullName>
    </submittedName>
</protein>
<name>A0A158REH8_HYDTA</name>
<dbReference type="WBParaSite" id="TTAC_0000731501-mRNA-1">
    <property type="protein sequence ID" value="TTAC_0000731501-mRNA-1"/>
    <property type="gene ID" value="TTAC_0000731501"/>
</dbReference>
<dbReference type="SUPFAM" id="SSF48403">
    <property type="entry name" value="Ankyrin repeat"/>
    <property type="match status" value="1"/>
</dbReference>
<sequence length="386" mass="42638">MKIPYLIRSIRLCRFTSLLHRRRPSKPLITITDVVLPLSQETSENFSMRHSLRQYCRSDTNSTEESLSDSDLTPSHSYRSSPWAQPNALENLLKWGSRIEGEDLDTASANGSRSEIFASFCFSTIKDYSQVSRSELLSAIMYVNQNRAGELFDLLVEQPDLVEMRDNRGNYLIHYAVSRGFLRIIDLLASRGADLNRPNSQGQTPLHLAILEQQAAALNHLILLGCNAELANNSGAKPIHLACELNDGESLKELLRSARIDINAPGEFGSTVVHCCCRKNSAECLQIVLGMGADILRADAIGKYPIHVAVASGSLECLKILLEYETAAKMGKQGVRGVDAEGAIKFIDTHLINLPDSEGETALHLAVNSGNIEMIDKACSMKYRYA</sequence>
<evidence type="ECO:0000313" key="7">
    <source>
        <dbReference type="WBParaSite" id="TTAC_0000731501-mRNA-1"/>
    </source>
</evidence>
<proteinExistence type="predicted"/>
<evidence type="ECO:0000313" key="5">
    <source>
        <dbReference type="EMBL" id="VDM31660.1"/>
    </source>
</evidence>